<dbReference type="SMART" id="SM00388">
    <property type="entry name" value="HisKA"/>
    <property type="match status" value="1"/>
</dbReference>
<accession>A0A1H6XMA0</accession>
<evidence type="ECO:0000259" key="8">
    <source>
        <dbReference type="PROSITE" id="PS50109"/>
    </source>
</evidence>
<dbReference type="GO" id="GO:0000155">
    <property type="term" value="F:phosphorelay sensor kinase activity"/>
    <property type="evidence" value="ECO:0007669"/>
    <property type="project" value="InterPro"/>
</dbReference>
<dbReference type="SUPFAM" id="SSF47384">
    <property type="entry name" value="Homodimeric domain of signal transducing histidine kinase"/>
    <property type="match status" value="1"/>
</dbReference>
<keyword evidence="10" id="KW-1185">Reference proteome</keyword>
<dbReference type="Gene3D" id="3.30.565.10">
    <property type="entry name" value="Histidine kinase-like ATPase, C-terminal domain"/>
    <property type="match status" value="1"/>
</dbReference>
<name>A0A1H6XMA0_9FLAO</name>
<evidence type="ECO:0000256" key="6">
    <source>
        <dbReference type="SAM" id="Coils"/>
    </source>
</evidence>
<keyword evidence="5" id="KW-0902">Two-component regulatory system</keyword>
<dbReference type="PANTHER" id="PTHR43711">
    <property type="entry name" value="TWO-COMPONENT HISTIDINE KINASE"/>
    <property type="match status" value="1"/>
</dbReference>
<dbReference type="InterPro" id="IPR003661">
    <property type="entry name" value="HisK_dim/P_dom"/>
</dbReference>
<sequence>MKKIFLILFVLFTTTLFSQKEPNLSKYKTQKEKLHAWAKYCDEFLAVENYKQLRVIGKKGVQLTSKSDYSNLSLFNFYVGVSFDYGSETDSISYYLEKSEQFGRQAKNNKRVIEALKQLLVCYKNYGSTSKRERVLNELHQVIDTSKNEFEKSKILAEISDYYINVGQYEKGLQYKIDGLKGRKKHLSKADYDDSINYGVQLVNISELYVTMENLPKSLEYLTESEPYLTKYKEGVAAVHKDFISIYLKQNNLKKAEERYSKFQSFLKTVDLGDCYEYFIESNLLFSNYYLERKQNSKALEYANYANSFAPKYASDFTKAQVNQSFGKIYLQQKNYQKALPFFKLAEPIIKEDTPEENSELHKLLADTYEGLGDKNLAYYHLSLYTKLQESLLAEKAKKNLAEMEAKYQNNVKKQEIQNKNLQIDTAKKQKYYFIGGLFLLAIIGSLLFYQSRNRKKTNEKLQILNSELDEANKAKTRFFSILNHDLRGPVANLVFFLQLQKESPEMLDEESTKRMQDKTMAGAENLLNSMEDILQWSKSQMENFKPQPKKINVNSLFDDTKMHFSSEEKVEITFENPQNIQINTDENYLKTIIRNLTGNAIKALDGIENPSILWKTWQENNVSYLSITDNGKGASDEQFKALYDDKEVVGIKTGLGLHLIRDLAKAINCEIEVNSKKDIGTTFTLKL</sequence>
<dbReference type="PROSITE" id="PS50109">
    <property type="entry name" value="HIS_KIN"/>
    <property type="match status" value="1"/>
</dbReference>
<evidence type="ECO:0000256" key="7">
    <source>
        <dbReference type="SAM" id="Phobius"/>
    </source>
</evidence>
<gene>
    <name evidence="9" type="ORF">SAMN05660918_2780</name>
</gene>
<evidence type="ECO:0000313" key="10">
    <source>
        <dbReference type="Proteomes" id="UP000199702"/>
    </source>
</evidence>
<dbReference type="EMBL" id="FNYA01000008">
    <property type="protein sequence ID" value="SEJ26022.1"/>
    <property type="molecule type" value="Genomic_DNA"/>
</dbReference>
<dbReference type="Proteomes" id="UP000199702">
    <property type="component" value="Unassembled WGS sequence"/>
</dbReference>
<dbReference type="Gene3D" id="1.10.287.130">
    <property type="match status" value="1"/>
</dbReference>
<dbReference type="EC" id="2.7.13.3" evidence="2"/>
<proteinExistence type="predicted"/>
<dbReference type="OrthoDB" id="9810447at2"/>
<reference evidence="10" key="1">
    <citation type="submission" date="2016-10" db="EMBL/GenBank/DDBJ databases">
        <authorList>
            <person name="Varghese N."/>
            <person name="Submissions S."/>
        </authorList>
    </citation>
    <scope>NUCLEOTIDE SEQUENCE [LARGE SCALE GENOMIC DNA]</scope>
    <source>
        <strain evidence="10">DSM 17934</strain>
    </source>
</reference>
<comment type="catalytic activity">
    <reaction evidence="1">
        <text>ATP + protein L-histidine = ADP + protein N-phospho-L-histidine.</text>
        <dbReference type="EC" id="2.7.13.3"/>
    </reaction>
</comment>
<keyword evidence="7" id="KW-0472">Membrane</keyword>
<dbReference type="SUPFAM" id="SSF48452">
    <property type="entry name" value="TPR-like"/>
    <property type="match status" value="2"/>
</dbReference>
<dbReference type="InterPro" id="IPR036097">
    <property type="entry name" value="HisK_dim/P_sf"/>
</dbReference>
<keyword evidence="4 9" id="KW-0418">Kinase</keyword>
<dbReference type="RefSeq" id="WP_091315061.1">
    <property type="nucleotide sequence ID" value="NZ_CBCSJU010000003.1"/>
</dbReference>
<dbReference type="InterPro" id="IPR050736">
    <property type="entry name" value="Sensor_HK_Regulatory"/>
</dbReference>
<protein>
    <recommendedName>
        <fullName evidence="2">histidine kinase</fullName>
        <ecNumber evidence="2">2.7.13.3</ecNumber>
    </recommendedName>
</protein>
<dbReference type="PANTHER" id="PTHR43711:SF1">
    <property type="entry name" value="HISTIDINE KINASE 1"/>
    <property type="match status" value="1"/>
</dbReference>
<dbReference type="InterPro" id="IPR005467">
    <property type="entry name" value="His_kinase_dom"/>
</dbReference>
<feature type="transmembrane region" description="Helical" evidence="7">
    <location>
        <begin position="432"/>
        <end position="450"/>
    </location>
</feature>
<dbReference type="AlphaFoldDB" id="A0A1H6XMA0"/>
<evidence type="ECO:0000256" key="1">
    <source>
        <dbReference type="ARBA" id="ARBA00000085"/>
    </source>
</evidence>
<keyword evidence="3" id="KW-0808">Transferase</keyword>
<dbReference type="InterPro" id="IPR036890">
    <property type="entry name" value="HATPase_C_sf"/>
</dbReference>
<dbReference type="SUPFAM" id="SSF55874">
    <property type="entry name" value="ATPase domain of HSP90 chaperone/DNA topoisomerase II/histidine kinase"/>
    <property type="match status" value="1"/>
</dbReference>
<feature type="coiled-coil region" evidence="6">
    <location>
        <begin position="387"/>
        <end position="430"/>
    </location>
</feature>
<dbReference type="InterPro" id="IPR011990">
    <property type="entry name" value="TPR-like_helical_dom_sf"/>
</dbReference>
<evidence type="ECO:0000313" key="9">
    <source>
        <dbReference type="EMBL" id="SEJ26022.1"/>
    </source>
</evidence>
<evidence type="ECO:0000256" key="2">
    <source>
        <dbReference type="ARBA" id="ARBA00012438"/>
    </source>
</evidence>
<feature type="domain" description="Histidine kinase" evidence="8">
    <location>
        <begin position="482"/>
        <end position="688"/>
    </location>
</feature>
<keyword evidence="7" id="KW-0812">Transmembrane</keyword>
<dbReference type="InterPro" id="IPR003594">
    <property type="entry name" value="HATPase_dom"/>
</dbReference>
<evidence type="ECO:0000256" key="3">
    <source>
        <dbReference type="ARBA" id="ARBA00022679"/>
    </source>
</evidence>
<keyword evidence="6" id="KW-0175">Coiled coil</keyword>
<dbReference type="Pfam" id="PF02518">
    <property type="entry name" value="HATPase_c"/>
    <property type="match status" value="1"/>
</dbReference>
<dbReference type="Gene3D" id="1.25.40.10">
    <property type="entry name" value="Tetratricopeptide repeat domain"/>
    <property type="match status" value="2"/>
</dbReference>
<dbReference type="STRING" id="402734.SAMN05660918_2780"/>
<evidence type="ECO:0000256" key="4">
    <source>
        <dbReference type="ARBA" id="ARBA00022777"/>
    </source>
</evidence>
<keyword evidence="7" id="KW-1133">Transmembrane helix</keyword>
<evidence type="ECO:0000256" key="5">
    <source>
        <dbReference type="ARBA" id="ARBA00023012"/>
    </source>
</evidence>
<organism evidence="9 10">
    <name type="scientific">Flavobacterium terrigena</name>
    <dbReference type="NCBI Taxonomy" id="402734"/>
    <lineage>
        <taxon>Bacteria</taxon>
        <taxon>Pseudomonadati</taxon>
        <taxon>Bacteroidota</taxon>
        <taxon>Flavobacteriia</taxon>
        <taxon>Flavobacteriales</taxon>
        <taxon>Flavobacteriaceae</taxon>
        <taxon>Flavobacterium</taxon>
    </lineage>
</organism>